<reference evidence="6" key="2">
    <citation type="submission" date="2010-01" db="EMBL/GenBank/DDBJ databases">
        <title>The complete genome of Conexibacter woesei DSM 14684.</title>
        <authorList>
            <consortium name="US DOE Joint Genome Institute (JGI-PGF)"/>
            <person name="Lucas S."/>
            <person name="Copeland A."/>
            <person name="Lapidus A."/>
            <person name="Glavina del Rio T."/>
            <person name="Dalin E."/>
            <person name="Tice H."/>
            <person name="Bruce D."/>
            <person name="Goodwin L."/>
            <person name="Pitluck S."/>
            <person name="Kyrpides N."/>
            <person name="Mavromatis K."/>
            <person name="Ivanova N."/>
            <person name="Mikhailova N."/>
            <person name="Chertkov O."/>
            <person name="Brettin T."/>
            <person name="Detter J.C."/>
            <person name="Han C."/>
            <person name="Larimer F."/>
            <person name="Land M."/>
            <person name="Hauser L."/>
            <person name="Markowitz V."/>
            <person name="Cheng J.-F."/>
            <person name="Hugenholtz P."/>
            <person name="Woyke T."/>
            <person name="Wu D."/>
            <person name="Pukall R."/>
            <person name="Steenblock K."/>
            <person name="Schneider S."/>
            <person name="Klenk H.-P."/>
            <person name="Eisen J.A."/>
        </authorList>
    </citation>
    <scope>NUCLEOTIDE SEQUENCE [LARGE SCALE GENOMIC DNA]</scope>
    <source>
        <strain evidence="6">DSM 14684 / CIP 108061 / JCM 11494 / NBRC 100937 / ID131577</strain>
    </source>
</reference>
<keyword evidence="6" id="KW-1185">Reference proteome</keyword>
<keyword evidence="2" id="KW-0186">Copper</keyword>
<dbReference type="Pfam" id="PF00127">
    <property type="entry name" value="Copper-bind"/>
    <property type="match status" value="1"/>
</dbReference>
<dbReference type="InterPro" id="IPR000923">
    <property type="entry name" value="BlueCu_1"/>
</dbReference>
<evidence type="ECO:0000256" key="3">
    <source>
        <dbReference type="SAM" id="SignalP"/>
    </source>
</evidence>
<accession>D3F0B0</accession>
<keyword evidence="3" id="KW-0732">Signal</keyword>
<dbReference type="HOGENOM" id="CLU_2057399_0_0_11"/>
<sequence precursor="true">MTRRLSALLLVPMLVAAAVFVVPAHGAKPKSKTVGVIDYSFTPARLTVRPGTKIVWKWSSANSAPHDVQLTKGPKGVKRFTSPVATAGITYARTLTAKGTYRLLCTYHANVMRQTIIVK</sequence>
<proteinExistence type="predicted"/>
<feature type="domain" description="Blue (type 1) copper" evidence="4">
    <location>
        <begin position="38"/>
        <end position="119"/>
    </location>
</feature>
<evidence type="ECO:0000256" key="2">
    <source>
        <dbReference type="ARBA" id="ARBA00023008"/>
    </source>
</evidence>
<dbReference type="InterPro" id="IPR008972">
    <property type="entry name" value="Cupredoxin"/>
</dbReference>
<gene>
    <name evidence="5" type="ordered locus">Cwoe_3552</name>
</gene>
<dbReference type="KEGG" id="cwo:Cwoe_3552"/>
<dbReference type="EMBL" id="CP001854">
    <property type="protein sequence ID" value="ADB51970.1"/>
    <property type="molecule type" value="Genomic_DNA"/>
</dbReference>
<dbReference type="STRING" id="469383.Cwoe_3552"/>
<dbReference type="GO" id="GO:0009055">
    <property type="term" value="F:electron transfer activity"/>
    <property type="evidence" value="ECO:0007669"/>
    <property type="project" value="InterPro"/>
</dbReference>
<dbReference type="AlphaFoldDB" id="D3F0B0"/>
<dbReference type="RefSeq" id="WP_012935021.1">
    <property type="nucleotide sequence ID" value="NC_013739.1"/>
</dbReference>
<dbReference type="Proteomes" id="UP000008229">
    <property type="component" value="Chromosome"/>
</dbReference>
<feature type="signal peptide" evidence="3">
    <location>
        <begin position="1"/>
        <end position="24"/>
    </location>
</feature>
<protein>
    <submittedName>
        <fullName evidence="5">Blue (Type 1) copper domain protein</fullName>
    </submittedName>
</protein>
<name>D3F0B0_CONWI</name>
<evidence type="ECO:0000313" key="6">
    <source>
        <dbReference type="Proteomes" id="UP000008229"/>
    </source>
</evidence>
<dbReference type="Gene3D" id="2.60.40.420">
    <property type="entry name" value="Cupredoxins - blue copper proteins"/>
    <property type="match status" value="1"/>
</dbReference>
<keyword evidence="1" id="KW-0479">Metal-binding</keyword>
<organism evidence="5 6">
    <name type="scientific">Conexibacter woesei (strain DSM 14684 / CCUG 47730 / CIP 108061 / JCM 11494 / NBRC 100937 / ID131577)</name>
    <dbReference type="NCBI Taxonomy" id="469383"/>
    <lineage>
        <taxon>Bacteria</taxon>
        <taxon>Bacillati</taxon>
        <taxon>Actinomycetota</taxon>
        <taxon>Thermoleophilia</taxon>
        <taxon>Solirubrobacterales</taxon>
        <taxon>Conexibacteraceae</taxon>
        <taxon>Conexibacter</taxon>
    </lineage>
</organism>
<feature type="chain" id="PRO_5039176781" evidence="3">
    <location>
        <begin position="25"/>
        <end position="119"/>
    </location>
</feature>
<dbReference type="OrthoDB" id="574459at2"/>
<evidence type="ECO:0000259" key="4">
    <source>
        <dbReference type="Pfam" id="PF00127"/>
    </source>
</evidence>
<dbReference type="eggNOG" id="COG3794">
    <property type="taxonomic scope" value="Bacteria"/>
</dbReference>
<reference evidence="5 6" key="1">
    <citation type="journal article" date="2010" name="Stand. Genomic Sci.">
        <title>Complete genome sequence of Conexibacter woesei type strain (ID131577).</title>
        <authorList>
            <person name="Pukall R."/>
            <person name="Lapidus A."/>
            <person name="Glavina Del Rio T."/>
            <person name="Copeland A."/>
            <person name="Tice H."/>
            <person name="Cheng J.-F."/>
            <person name="Lucas S."/>
            <person name="Chen F."/>
            <person name="Nolan M."/>
            <person name="Bruce D."/>
            <person name="Goodwin L."/>
            <person name="Pitluck S."/>
            <person name="Mavromatis K."/>
            <person name="Ivanova N."/>
            <person name="Ovchinnikova G."/>
            <person name="Pati A."/>
            <person name="Chen A."/>
            <person name="Palaniappan K."/>
            <person name="Land M."/>
            <person name="Hauser L."/>
            <person name="Chang Y.-J."/>
            <person name="Jeffries C.D."/>
            <person name="Chain P."/>
            <person name="Meincke L."/>
            <person name="Sims D."/>
            <person name="Brettin T."/>
            <person name="Detter J.C."/>
            <person name="Rohde M."/>
            <person name="Goeker M."/>
            <person name="Bristow J."/>
            <person name="Eisen J.A."/>
            <person name="Markowitz V."/>
            <person name="Kyrpides N.C."/>
            <person name="Klenk H.-P."/>
            <person name="Hugenholtz P."/>
        </authorList>
    </citation>
    <scope>NUCLEOTIDE SEQUENCE [LARGE SCALE GENOMIC DNA]</scope>
    <source>
        <strain evidence="6">DSM 14684 / CIP 108061 / JCM 11494 / NBRC 100937 / ID131577</strain>
    </source>
</reference>
<evidence type="ECO:0000313" key="5">
    <source>
        <dbReference type="EMBL" id="ADB51970.1"/>
    </source>
</evidence>
<dbReference type="SUPFAM" id="SSF49503">
    <property type="entry name" value="Cupredoxins"/>
    <property type="match status" value="1"/>
</dbReference>
<evidence type="ECO:0000256" key="1">
    <source>
        <dbReference type="ARBA" id="ARBA00022723"/>
    </source>
</evidence>
<dbReference type="GO" id="GO:0005507">
    <property type="term" value="F:copper ion binding"/>
    <property type="evidence" value="ECO:0007669"/>
    <property type="project" value="InterPro"/>
</dbReference>